<organism evidence="3 4">
    <name type="scientific">Streptomyces evansiae</name>
    <dbReference type="NCBI Taxonomy" id="3075535"/>
    <lineage>
        <taxon>Bacteria</taxon>
        <taxon>Bacillati</taxon>
        <taxon>Actinomycetota</taxon>
        <taxon>Actinomycetes</taxon>
        <taxon>Kitasatosporales</taxon>
        <taxon>Streptomycetaceae</taxon>
        <taxon>Streptomyces</taxon>
    </lineage>
</organism>
<dbReference type="Pfam" id="PF13581">
    <property type="entry name" value="HATPase_c_2"/>
    <property type="match status" value="1"/>
</dbReference>
<feature type="domain" description="Histidine kinase/HSP90-like ATPase" evidence="2">
    <location>
        <begin position="43"/>
        <end position="155"/>
    </location>
</feature>
<dbReference type="AlphaFoldDB" id="A0ABD5E256"/>
<keyword evidence="1" id="KW-0808">Transferase</keyword>
<comment type="caution">
    <text evidence="3">The sequence shown here is derived from an EMBL/GenBank/DDBJ whole genome shotgun (WGS) entry which is preliminary data.</text>
</comment>
<dbReference type="InterPro" id="IPR003594">
    <property type="entry name" value="HATPase_dom"/>
</dbReference>
<dbReference type="EMBL" id="JAVRER010000009">
    <property type="protein sequence ID" value="MDT0415536.1"/>
    <property type="molecule type" value="Genomic_DNA"/>
</dbReference>
<evidence type="ECO:0000313" key="4">
    <source>
        <dbReference type="Proteomes" id="UP001183607"/>
    </source>
</evidence>
<accession>A0ABD5E256</accession>
<keyword evidence="1" id="KW-0723">Serine/threonine-protein kinase</keyword>
<name>A0ABD5E256_9ACTN</name>
<keyword evidence="3" id="KW-0067">ATP-binding</keyword>
<evidence type="ECO:0000313" key="3">
    <source>
        <dbReference type="EMBL" id="MDT0415536.1"/>
    </source>
</evidence>
<dbReference type="InterPro" id="IPR050267">
    <property type="entry name" value="Anti-sigma-factor_SerPK"/>
</dbReference>
<evidence type="ECO:0000256" key="1">
    <source>
        <dbReference type="ARBA" id="ARBA00022527"/>
    </source>
</evidence>
<dbReference type="GO" id="GO:0005524">
    <property type="term" value="F:ATP binding"/>
    <property type="evidence" value="ECO:0007669"/>
    <property type="project" value="UniProtKB-KW"/>
</dbReference>
<dbReference type="SUPFAM" id="SSF55874">
    <property type="entry name" value="ATPase domain of HSP90 chaperone/DNA topoisomerase II/histidine kinase"/>
    <property type="match status" value="1"/>
</dbReference>
<reference evidence="4" key="1">
    <citation type="submission" date="2023-07" db="EMBL/GenBank/DDBJ databases">
        <title>30 novel species of actinomycetes from the DSMZ collection.</title>
        <authorList>
            <person name="Nouioui I."/>
        </authorList>
    </citation>
    <scope>NUCLEOTIDE SEQUENCE [LARGE SCALE GENOMIC DNA]</scope>
    <source>
        <strain evidence="4">DSM 41982</strain>
    </source>
</reference>
<dbReference type="GO" id="GO:0004674">
    <property type="term" value="F:protein serine/threonine kinase activity"/>
    <property type="evidence" value="ECO:0007669"/>
    <property type="project" value="UniProtKB-KW"/>
</dbReference>
<protein>
    <submittedName>
        <fullName evidence="3">ATP-binding protein</fullName>
    </submittedName>
</protein>
<dbReference type="Proteomes" id="UP001183607">
    <property type="component" value="Unassembled WGS sequence"/>
</dbReference>
<dbReference type="PANTHER" id="PTHR35526">
    <property type="entry name" value="ANTI-SIGMA-F FACTOR RSBW-RELATED"/>
    <property type="match status" value="1"/>
</dbReference>
<sequence length="163" mass="17151">MNEHTTTTLYPASEYACVADGAEAAGDPAPTRPLHHVAHFDGTPGSVAAARAVTTRFLHRLGAEWCARVPERTTGDLHLVVSELATNAERHAGGFHALELTGDATHVVVTVHDTSPVAPTFLRPDPARVGGHGLEIVRALSREVRIARTPGGKSVGAVVDLPH</sequence>
<dbReference type="CDD" id="cd16936">
    <property type="entry name" value="HATPase_RsbW-like"/>
    <property type="match status" value="1"/>
</dbReference>
<evidence type="ECO:0000259" key="2">
    <source>
        <dbReference type="Pfam" id="PF13581"/>
    </source>
</evidence>
<proteinExistence type="predicted"/>
<dbReference type="InterPro" id="IPR036890">
    <property type="entry name" value="HATPase_C_sf"/>
</dbReference>
<dbReference type="RefSeq" id="WP_043256866.1">
    <property type="nucleotide sequence ID" value="NZ_JAVRER010000009.1"/>
</dbReference>
<dbReference type="PANTHER" id="PTHR35526:SF3">
    <property type="entry name" value="ANTI-SIGMA-F FACTOR RSBW"/>
    <property type="match status" value="1"/>
</dbReference>
<keyword evidence="1" id="KW-0418">Kinase</keyword>
<keyword evidence="3" id="KW-0547">Nucleotide-binding</keyword>
<gene>
    <name evidence="3" type="ORF">RM574_08530</name>
</gene>
<dbReference type="Gene3D" id="3.30.565.10">
    <property type="entry name" value="Histidine kinase-like ATPase, C-terminal domain"/>
    <property type="match status" value="1"/>
</dbReference>